<organism evidence="2 3">
    <name type="scientific">Symmachiella dynata</name>
    <dbReference type="NCBI Taxonomy" id="2527995"/>
    <lineage>
        <taxon>Bacteria</taxon>
        <taxon>Pseudomonadati</taxon>
        <taxon>Planctomycetota</taxon>
        <taxon>Planctomycetia</taxon>
        <taxon>Planctomycetales</taxon>
        <taxon>Planctomycetaceae</taxon>
        <taxon>Symmachiella</taxon>
    </lineage>
</organism>
<evidence type="ECO:0000256" key="1">
    <source>
        <dbReference type="SAM" id="Phobius"/>
    </source>
</evidence>
<dbReference type="AlphaFoldDB" id="A0A517ZLV0"/>
<protein>
    <recommendedName>
        <fullName evidence="4">DUF4440 domain-containing protein</fullName>
    </recommendedName>
</protein>
<dbReference type="Proteomes" id="UP000319383">
    <property type="component" value="Chromosome"/>
</dbReference>
<dbReference type="KEGG" id="sdyn:Mal52_19440"/>
<sequence>MWFTDNPWPPIVLFACLAVVFFAIWTSKRRNILLVAAAAMLVLGGATYVLEKSIVTDEELVERELLQMTDAFHQHDIDGTLEFISVQAEPIRGYVRQAGDLLTEVHTLRITDVDVELLAEGSRAKTHFRANGEATAIAVGRHRFSTRWELTWQREGETWKVIDVERLDPISGETITPFSWQ</sequence>
<dbReference type="EMBL" id="CP036276">
    <property type="protein sequence ID" value="QDU43469.1"/>
    <property type="molecule type" value="Genomic_DNA"/>
</dbReference>
<proteinExistence type="predicted"/>
<keyword evidence="1" id="KW-1133">Transmembrane helix</keyword>
<keyword evidence="1" id="KW-0472">Membrane</keyword>
<name>A0A517ZLV0_9PLAN</name>
<gene>
    <name evidence="2" type="ORF">Mal52_19440</name>
</gene>
<dbReference type="RefSeq" id="WP_145375571.1">
    <property type="nucleotide sequence ID" value="NZ_CP036276.1"/>
</dbReference>
<keyword evidence="3" id="KW-1185">Reference proteome</keyword>
<accession>A0A517ZLV0</accession>
<feature type="transmembrane region" description="Helical" evidence="1">
    <location>
        <begin position="32"/>
        <end position="50"/>
    </location>
</feature>
<reference evidence="2 3" key="1">
    <citation type="submission" date="2019-02" db="EMBL/GenBank/DDBJ databases">
        <title>Deep-cultivation of Planctomycetes and their phenomic and genomic characterization uncovers novel biology.</title>
        <authorList>
            <person name="Wiegand S."/>
            <person name="Jogler M."/>
            <person name="Boedeker C."/>
            <person name="Pinto D."/>
            <person name="Vollmers J."/>
            <person name="Rivas-Marin E."/>
            <person name="Kohn T."/>
            <person name="Peeters S.H."/>
            <person name="Heuer A."/>
            <person name="Rast P."/>
            <person name="Oberbeckmann S."/>
            <person name="Bunk B."/>
            <person name="Jeske O."/>
            <person name="Meyerdierks A."/>
            <person name="Storesund J.E."/>
            <person name="Kallscheuer N."/>
            <person name="Luecker S."/>
            <person name="Lage O.M."/>
            <person name="Pohl T."/>
            <person name="Merkel B.J."/>
            <person name="Hornburger P."/>
            <person name="Mueller R.-W."/>
            <person name="Bruemmer F."/>
            <person name="Labrenz M."/>
            <person name="Spormann A.M."/>
            <person name="Op den Camp H."/>
            <person name="Overmann J."/>
            <person name="Amann R."/>
            <person name="Jetten M.S.M."/>
            <person name="Mascher T."/>
            <person name="Medema M.H."/>
            <person name="Devos D.P."/>
            <person name="Kaster A.-K."/>
            <person name="Ovreas L."/>
            <person name="Rohde M."/>
            <person name="Galperin M.Y."/>
            <person name="Jogler C."/>
        </authorList>
    </citation>
    <scope>NUCLEOTIDE SEQUENCE [LARGE SCALE GENOMIC DNA]</scope>
    <source>
        <strain evidence="2 3">Mal52</strain>
    </source>
</reference>
<feature type="transmembrane region" description="Helical" evidence="1">
    <location>
        <begin position="6"/>
        <end position="25"/>
    </location>
</feature>
<evidence type="ECO:0008006" key="4">
    <source>
        <dbReference type="Google" id="ProtNLM"/>
    </source>
</evidence>
<evidence type="ECO:0000313" key="3">
    <source>
        <dbReference type="Proteomes" id="UP000319383"/>
    </source>
</evidence>
<evidence type="ECO:0000313" key="2">
    <source>
        <dbReference type="EMBL" id="QDU43469.1"/>
    </source>
</evidence>
<keyword evidence="1" id="KW-0812">Transmembrane</keyword>